<comment type="similarity">
    <text evidence="3 7">Belongs to the metallo-beta-lactamase superfamily. Glyoxalase II family.</text>
</comment>
<feature type="domain" description="Metallo-beta-lactamase" evidence="8">
    <location>
        <begin position="13"/>
        <end position="171"/>
    </location>
</feature>
<dbReference type="HAMAP" id="MF_01374">
    <property type="entry name" value="Glyoxalase_2"/>
    <property type="match status" value="1"/>
</dbReference>
<feature type="binding site" evidence="7">
    <location>
        <position position="114"/>
    </location>
    <ligand>
        <name>Zn(2+)</name>
        <dbReference type="ChEBI" id="CHEBI:29105"/>
        <label>1</label>
    </ligand>
</feature>
<dbReference type="SUPFAM" id="SSF56281">
    <property type="entry name" value="Metallo-hydrolase/oxidoreductase"/>
    <property type="match status" value="1"/>
</dbReference>
<dbReference type="UniPathway" id="UPA00619">
    <property type="reaction ID" value="UER00676"/>
</dbReference>
<dbReference type="PANTHER" id="PTHR43705:SF1">
    <property type="entry name" value="HYDROXYACYLGLUTATHIONE HYDROLASE GLOB"/>
    <property type="match status" value="1"/>
</dbReference>
<evidence type="ECO:0000256" key="3">
    <source>
        <dbReference type="ARBA" id="ARBA00006759"/>
    </source>
</evidence>
<feature type="binding site" evidence="7">
    <location>
        <position position="133"/>
    </location>
    <ligand>
        <name>Zn(2+)</name>
        <dbReference type="ChEBI" id="CHEBI:29105"/>
        <label>1</label>
    </ligand>
</feature>
<name>A0A2R8A8H5_9RHOB</name>
<comment type="pathway">
    <text evidence="2 7">Secondary metabolite metabolism; methylglyoxal degradation; (R)-lactate from methylglyoxal: step 2/2.</text>
</comment>
<dbReference type="OrthoDB" id="9802248at2"/>
<evidence type="ECO:0000256" key="4">
    <source>
        <dbReference type="ARBA" id="ARBA00022723"/>
    </source>
</evidence>
<keyword evidence="5 7" id="KW-0378">Hydrolase</keyword>
<feature type="binding site" evidence="7">
    <location>
        <position position="56"/>
    </location>
    <ligand>
        <name>Zn(2+)</name>
        <dbReference type="ChEBI" id="CHEBI:29105"/>
        <label>1</label>
    </ligand>
</feature>
<dbReference type="InterPro" id="IPR036866">
    <property type="entry name" value="RibonucZ/Hydroxyglut_hydro"/>
</dbReference>
<dbReference type="EMBL" id="OMKW01000001">
    <property type="protein sequence ID" value="SPF28537.1"/>
    <property type="molecule type" value="Genomic_DNA"/>
</dbReference>
<evidence type="ECO:0000256" key="2">
    <source>
        <dbReference type="ARBA" id="ARBA00004963"/>
    </source>
</evidence>
<comment type="subunit">
    <text evidence="7">Monomer.</text>
</comment>
<evidence type="ECO:0000256" key="1">
    <source>
        <dbReference type="ARBA" id="ARBA00001623"/>
    </source>
</evidence>
<keyword evidence="4 7" id="KW-0479">Metal-binding</keyword>
<feature type="binding site" evidence="7">
    <location>
        <position position="58"/>
    </location>
    <ligand>
        <name>Zn(2+)</name>
        <dbReference type="ChEBI" id="CHEBI:29105"/>
        <label>1</label>
    </ligand>
</feature>
<dbReference type="NCBIfam" id="TIGR03413">
    <property type="entry name" value="GSH_gloB"/>
    <property type="match status" value="1"/>
</dbReference>
<dbReference type="InterPro" id="IPR017782">
    <property type="entry name" value="Hydroxyacylglutathione_Hdrlase"/>
</dbReference>
<feature type="binding site" evidence="7">
    <location>
        <position position="133"/>
    </location>
    <ligand>
        <name>Zn(2+)</name>
        <dbReference type="ChEBI" id="CHEBI:29105"/>
        <label>2</label>
    </ligand>
</feature>
<protein>
    <recommendedName>
        <fullName evidence="7">Hydroxyacylglutathione hydrolase</fullName>
        <ecNumber evidence="7">3.1.2.6</ecNumber>
    </recommendedName>
    <alternativeName>
        <fullName evidence="7">Glyoxalase II</fullName>
        <shortName evidence="7">Glx II</shortName>
    </alternativeName>
</protein>
<feature type="binding site" evidence="7">
    <location>
        <position position="61"/>
    </location>
    <ligand>
        <name>Zn(2+)</name>
        <dbReference type="ChEBI" id="CHEBI:29105"/>
        <label>2</label>
    </ligand>
</feature>
<dbReference type="RefSeq" id="WP_108781228.1">
    <property type="nucleotide sequence ID" value="NZ_OMKW01000001.1"/>
</dbReference>
<evidence type="ECO:0000313" key="9">
    <source>
        <dbReference type="EMBL" id="SPF28537.1"/>
    </source>
</evidence>
<dbReference type="Proteomes" id="UP000244932">
    <property type="component" value="Unassembled WGS sequence"/>
</dbReference>
<dbReference type="GO" id="GO:0004416">
    <property type="term" value="F:hydroxyacylglutathione hydrolase activity"/>
    <property type="evidence" value="ECO:0007669"/>
    <property type="project" value="UniProtKB-UniRule"/>
</dbReference>
<dbReference type="Gene3D" id="3.60.15.10">
    <property type="entry name" value="Ribonuclease Z/Hydroxyacylglutathione hydrolase-like"/>
    <property type="match status" value="1"/>
</dbReference>
<dbReference type="InterPro" id="IPR001279">
    <property type="entry name" value="Metallo-B-lactamas"/>
</dbReference>
<organism evidence="9 10">
    <name type="scientific">Pontivivens insulae</name>
    <dbReference type="NCBI Taxonomy" id="1639689"/>
    <lineage>
        <taxon>Bacteria</taxon>
        <taxon>Pseudomonadati</taxon>
        <taxon>Pseudomonadota</taxon>
        <taxon>Alphaproteobacteria</taxon>
        <taxon>Rhodobacterales</taxon>
        <taxon>Paracoccaceae</taxon>
        <taxon>Pontivivens</taxon>
    </lineage>
</organism>
<dbReference type="InterPro" id="IPR032282">
    <property type="entry name" value="HAGH_C"/>
</dbReference>
<dbReference type="PANTHER" id="PTHR43705">
    <property type="entry name" value="HYDROXYACYLGLUTATHIONE HYDROLASE"/>
    <property type="match status" value="1"/>
</dbReference>
<comment type="catalytic activity">
    <reaction evidence="1 7">
        <text>an S-(2-hydroxyacyl)glutathione + H2O = a 2-hydroxy carboxylate + glutathione + H(+)</text>
        <dbReference type="Rhea" id="RHEA:21864"/>
        <dbReference type="ChEBI" id="CHEBI:15377"/>
        <dbReference type="ChEBI" id="CHEBI:15378"/>
        <dbReference type="ChEBI" id="CHEBI:57925"/>
        <dbReference type="ChEBI" id="CHEBI:58896"/>
        <dbReference type="ChEBI" id="CHEBI:71261"/>
        <dbReference type="EC" id="3.1.2.6"/>
    </reaction>
</comment>
<sequence>MALDIQTVPCLEDNYAYILRDAETGKVAVVDAPEAGPLIEALEARGLGLDLLLITHHHPDHIDGTAELRAKYGCEVWGGKADAHRLPPLDRALEEGDDIAVGASTGKVLDVSGHTVGHIAFHFAGSDAVFSADSLMAMGCGRLFEGDGPMMQTTMEKFLNMPDSTIVYSGHEYTQSNMKFALTIESQNADMLARATRIDSARERGQPTVPSSLAEEKATNPFLRAHVQSVKDAVGLPDGSDAEVFTEVRRRKDNF</sequence>
<reference evidence="9 10" key="1">
    <citation type="submission" date="2018-03" db="EMBL/GenBank/DDBJ databases">
        <authorList>
            <person name="Keele B.F."/>
        </authorList>
    </citation>
    <scope>NUCLEOTIDE SEQUENCE [LARGE SCALE GENOMIC DNA]</scope>
    <source>
        <strain evidence="9 10">CeCT 8812</strain>
    </source>
</reference>
<dbReference type="AlphaFoldDB" id="A0A2R8A8H5"/>
<evidence type="ECO:0000256" key="7">
    <source>
        <dbReference type="HAMAP-Rule" id="MF_01374"/>
    </source>
</evidence>
<keyword evidence="6 7" id="KW-0862">Zinc</keyword>
<dbReference type="EC" id="3.1.2.6" evidence="7"/>
<comment type="function">
    <text evidence="7">Thiolesterase that catalyzes the hydrolysis of S-D-lactoyl-glutathione to form glutathione and D-lactic acid.</text>
</comment>
<dbReference type="InterPro" id="IPR050110">
    <property type="entry name" value="Glyoxalase_II_hydrolase"/>
</dbReference>
<evidence type="ECO:0000313" key="10">
    <source>
        <dbReference type="Proteomes" id="UP000244932"/>
    </source>
</evidence>
<dbReference type="GO" id="GO:0019243">
    <property type="term" value="P:methylglyoxal catabolic process to D-lactate via S-lactoyl-glutathione"/>
    <property type="evidence" value="ECO:0007669"/>
    <property type="project" value="UniProtKB-UniRule"/>
</dbReference>
<dbReference type="InterPro" id="IPR035680">
    <property type="entry name" value="Clx_II_MBL"/>
</dbReference>
<dbReference type="Pfam" id="PF00753">
    <property type="entry name" value="Lactamase_B"/>
    <property type="match status" value="1"/>
</dbReference>
<accession>A0A2R8A8H5</accession>
<evidence type="ECO:0000256" key="5">
    <source>
        <dbReference type="ARBA" id="ARBA00022801"/>
    </source>
</evidence>
<evidence type="ECO:0000259" key="8">
    <source>
        <dbReference type="SMART" id="SM00849"/>
    </source>
</evidence>
<comment type="cofactor">
    <cofactor evidence="7">
        <name>Zn(2+)</name>
        <dbReference type="ChEBI" id="CHEBI:29105"/>
    </cofactor>
    <text evidence="7">Binds 2 Zn(2+) ions per subunit.</text>
</comment>
<keyword evidence="10" id="KW-1185">Reference proteome</keyword>
<feature type="binding site" evidence="7">
    <location>
        <position position="60"/>
    </location>
    <ligand>
        <name>Zn(2+)</name>
        <dbReference type="ChEBI" id="CHEBI:29105"/>
        <label>2</label>
    </ligand>
</feature>
<proteinExistence type="inferred from homology"/>
<dbReference type="Pfam" id="PF16123">
    <property type="entry name" value="HAGH_C"/>
    <property type="match status" value="1"/>
</dbReference>
<gene>
    <name evidence="9" type="primary">gloB_2</name>
    <name evidence="7" type="synonym">gloB</name>
    <name evidence="9" type="ORF">POI8812_00838</name>
</gene>
<evidence type="ECO:0000256" key="6">
    <source>
        <dbReference type="ARBA" id="ARBA00022833"/>
    </source>
</evidence>
<dbReference type="CDD" id="cd07723">
    <property type="entry name" value="hydroxyacylglutathione_hydrolase_MBL-fold"/>
    <property type="match status" value="1"/>
</dbReference>
<dbReference type="GO" id="GO:0046872">
    <property type="term" value="F:metal ion binding"/>
    <property type="evidence" value="ECO:0007669"/>
    <property type="project" value="UniProtKB-KW"/>
</dbReference>
<dbReference type="SMART" id="SM00849">
    <property type="entry name" value="Lactamase_B"/>
    <property type="match status" value="1"/>
</dbReference>
<feature type="binding site" evidence="7">
    <location>
        <position position="171"/>
    </location>
    <ligand>
        <name>Zn(2+)</name>
        <dbReference type="ChEBI" id="CHEBI:29105"/>
        <label>2</label>
    </ligand>
</feature>
<dbReference type="PIRSF" id="PIRSF005457">
    <property type="entry name" value="Glx"/>
    <property type="match status" value="1"/>
</dbReference>